<organism evidence="1 2">
    <name type="scientific">Cohnella pontilimi</name>
    <dbReference type="NCBI Taxonomy" id="2564100"/>
    <lineage>
        <taxon>Bacteria</taxon>
        <taxon>Bacillati</taxon>
        <taxon>Bacillota</taxon>
        <taxon>Bacilli</taxon>
        <taxon>Bacillales</taxon>
        <taxon>Paenibacillaceae</taxon>
        <taxon>Cohnella</taxon>
    </lineage>
</organism>
<comment type="caution">
    <text evidence="1">The sequence shown here is derived from an EMBL/GenBank/DDBJ whole genome shotgun (WGS) entry which is preliminary data.</text>
</comment>
<evidence type="ECO:0000313" key="1">
    <source>
        <dbReference type="EMBL" id="TJY43301.1"/>
    </source>
</evidence>
<evidence type="ECO:0000313" key="2">
    <source>
        <dbReference type="Proteomes" id="UP000309673"/>
    </source>
</evidence>
<reference evidence="1 2" key="1">
    <citation type="submission" date="2019-04" db="EMBL/GenBank/DDBJ databases">
        <title>Cohnella sp. nov., isolated from soil.</title>
        <authorList>
            <person name="Kim W."/>
        </authorList>
    </citation>
    <scope>NUCLEOTIDE SEQUENCE [LARGE SCALE GENOMIC DNA]</scope>
    <source>
        <strain evidence="1 2">CAU 1483</strain>
    </source>
</reference>
<dbReference type="OrthoDB" id="2679120at2"/>
<gene>
    <name evidence="1" type="ORF">E5161_05230</name>
</gene>
<dbReference type="RefSeq" id="WP_136776665.1">
    <property type="nucleotide sequence ID" value="NZ_SUPK01000002.1"/>
</dbReference>
<keyword evidence="2" id="KW-1185">Reference proteome</keyword>
<dbReference type="Proteomes" id="UP000309673">
    <property type="component" value="Unassembled WGS sequence"/>
</dbReference>
<dbReference type="EMBL" id="SUPK01000002">
    <property type="protein sequence ID" value="TJY43301.1"/>
    <property type="molecule type" value="Genomic_DNA"/>
</dbReference>
<proteinExistence type="predicted"/>
<sequence>MPPPRVMHLNETAKYAVRTDPLQRLLDPAQPFVREDVLWALDLVKRKAADGAPEWSGLDQPRLLACFACYAEMALLLLHRRTPDQPETDCFREMLEELLCRPRSGS</sequence>
<accession>A0A4U0FEQ2</accession>
<protein>
    <submittedName>
        <fullName evidence="1">Uncharacterized protein</fullName>
    </submittedName>
</protein>
<dbReference type="AlphaFoldDB" id="A0A4U0FEQ2"/>
<name>A0A4U0FEQ2_9BACL</name>